<dbReference type="Proteomes" id="UP000285060">
    <property type="component" value="Unassembled WGS sequence"/>
</dbReference>
<dbReference type="Gene3D" id="3.40.50.1110">
    <property type="entry name" value="SGNH hydrolase"/>
    <property type="match status" value="1"/>
</dbReference>
<reference evidence="2" key="1">
    <citation type="submission" date="2013-12" db="EMBL/GenBank/DDBJ databases">
        <title>The Genome Sequence of Aphanomyces invadans NJM9701.</title>
        <authorList>
            <consortium name="The Broad Institute Genomics Platform"/>
            <person name="Russ C."/>
            <person name="Tyler B."/>
            <person name="van West P."/>
            <person name="Dieguez-Uribeondo J."/>
            <person name="Young S.K."/>
            <person name="Zeng Q."/>
            <person name="Gargeya S."/>
            <person name="Fitzgerald M."/>
            <person name="Abouelleil A."/>
            <person name="Alvarado L."/>
            <person name="Chapman S.B."/>
            <person name="Gainer-Dewar J."/>
            <person name="Goldberg J."/>
            <person name="Griggs A."/>
            <person name="Gujja S."/>
            <person name="Hansen M."/>
            <person name="Howarth C."/>
            <person name="Imamovic A."/>
            <person name="Ireland A."/>
            <person name="Larimer J."/>
            <person name="McCowan C."/>
            <person name="Murphy C."/>
            <person name="Pearson M."/>
            <person name="Poon T.W."/>
            <person name="Priest M."/>
            <person name="Roberts A."/>
            <person name="Saif S."/>
            <person name="Shea T."/>
            <person name="Sykes S."/>
            <person name="Wortman J."/>
            <person name="Nusbaum C."/>
            <person name="Birren B."/>
        </authorList>
    </citation>
    <scope>NUCLEOTIDE SEQUENCE [LARGE SCALE GENOMIC DNA]</scope>
    <source>
        <strain evidence="2">NJM9701</strain>
    </source>
</reference>
<accession>A0A024U984</accession>
<evidence type="ECO:0000313" key="2">
    <source>
        <dbReference type="EMBL" id="ETW02966.1"/>
    </source>
</evidence>
<dbReference type="OrthoDB" id="671439at2759"/>
<proteinExistence type="predicted"/>
<dbReference type="VEuPathDB" id="FungiDB:H310_05407"/>
<dbReference type="SUPFAM" id="SSF52266">
    <property type="entry name" value="SGNH hydrolase"/>
    <property type="match status" value="1"/>
</dbReference>
<dbReference type="PANTHER" id="PTHR14209:SF19">
    <property type="entry name" value="ISOAMYL ACETATE-HYDROLYZING ESTERASE 1 HOMOLOG"/>
    <property type="match status" value="1"/>
</dbReference>
<sequence length="214" mass="23582">MGYRTFAGAPLIVTLGDSITQNGANPEILGYQVLLTNDYVRKADVVNRGLSGWTTRGWLSKVPLLIEEWRRKPPCLITVFLGANDAALINSPDHQQHVPVDEYVANLTHMVTLIRAGFPLCKILFLTPPVVDDARWPSRANLETKKYAAACVHLAASLDVPVVDFWTALQGRTDLLADGLHFNRQGNVVAHQMIVDAIAEHFPHLTPAALPSEF</sequence>
<dbReference type="RefSeq" id="XP_008868350.1">
    <property type="nucleotide sequence ID" value="XM_008870128.1"/>
</dbReference>
<evidence type="ECO:0000313" key="3">
    <source>
        <dbReference type="EMBL" id="RHY25531.1"/>
    </source>
</evidence>
<dbReference type="InterPro" id="IPR013830">
    <property type="entry name" value="SGNH_hydro"/>
</dbReference>
<dbReference type="GeneID" id="20082457"/>
<dbReference type="Pfam" id="PF13472">
    <property type="entry name" value="Lipase_GDSL_2"/>
    <property type="match status" value="1"/>
</dbReference>
<dbReference type="EMBL" id="KI913960">
    <property type="protein sequence ID" value="ETW02966.1"/>
    <property type="molecule type" value="Genomic_DNA"/>
</dbReference>
<dbReference type="AlphaFoldDB" id="A0A024U984"/>
<evidence type="ECO:0000259" key="1">
    <source>
        <dbReference type="Pfam" id="PF13472"/>
    </source>
</evidence>
<evidence type="ECO:0000313" key="4">
    <source>
        <dbReference type="Proteomes" id="UP000285060"/>
    </source>
</evidence>
<dbReference type="CDD" id="cd01838">
    <property type="entry name" value="Isoamyl_acetate_hydrolase_like"/>
    <property type="match status" value="1"/>
</dbReference>
<feature type="domain" description="SGNH hydrolase-type esterase" evidence="1">
    <location>
        <begin position="15"/>
        <end position="187"/>
    </location>
</feature>
<reference evidence="3 4" key="2">
    <citation type="submission" date="2018-08" db="EMBL/GenBank/DDBJ databases">
        <title>Aphanomyces genome sequencing and annotation.</title>
        <authorList>
            <person name="Minardi D."/>
            <person name="Oidtmann B."/>
            <person name="Van Der Giezen M."/>
            <person name="Studholme D.J."/>
        </authorList>
    </citation>
    <scope>NUCLEOTIDE SEQUENCE [LARGE SCALE GENOMIC DNA]</scope>
    <source>
        <strain evidence="3 4">NJM0002</strain>
    </source>
</reference>
<dbReference type="InterPro" id="IPR045136">
    <property type="entry name" value="Iah1-like"/>
</dbReference>
<keyword evidence="4" id="KW-1185">Reference proteome</keyword>
<dbReference type="STRING" id="157072.A0A024U984"/>
<protein>
    <recommendedName>
        <fullName evidence="1">SGNH hydrolase-type esterase domain-containing protein</fullName>
    </recommendedName>
</protein>
<name>A0A024U984_9STRA</name>
<organism evidence="2">
    <name type="scientific">Aphanomyces invadans</name>
    <dbReference type="NCBI Taxonomy" id="157072"/>
    <lineage>
        <taxon>Eukaryota</taxon>
        <taxon>Sar</taxon>
        <taxon>Stramenopiles</taxon>
        <taxon>Oomycota</taxon>
        <taxon>Saprolegniomycetes</taxon>
        <taxon>Saprolegniales</taxon>
        <taxon>Verrucalvaceae</taxon>
        <taxon>Aphanomyces</taxon>
    </lineage>
</organism>
<gene>
    <name evidence="3" type="ORF">DYB32_008254</name>
    <name evidence="2" type="ORF">H310_05407</name>
</gene>
<dbReference type="EMBL" id="QUSY01001266">
    <property type="protein sequence ID" value="RHY25531.1"/>
    <property type="molecule type" value="Genomic_DNA"/>
</dbReference>
<dbReference type="eggNOG" id="KOG3035">
    <property type="taxonomic scope" value="Eukaryota"/>
</dbReference>
<dbReference type="PANTHER" id="PTHR14209">
    <property type="entry name" value="ISOAMYL ACETATE-HYDROLYZING ESTERASE 1"/>
    <property type="match status" value="1"/>
</dbReference>
<dbReference type="InterPro" id="IPR036514">
    <property type="entry name" value="SGNH_hydro_sf"/>
</dbReference>